<dbReference type="AlphaFoldDB" id="A0A8H9IAN8"/>
<dbReference type="InterPro" id="IPR015422">
    <property type="entry name" value="PyrdxlP-dep_Trfase_small"/>
</dbReference>
<evidence type="ECO:0000256" key="1">
    <source>
        <dbReference type="ARBA" id="ARBA00001933"/>
    </source>
</evidence>
<evidence type="ECO:0000313" key="5">
    <source>
        <dbReference type="EMBL" id="GGZ66051.1"/>
    </source>
</evidence>
<dbReference type="GO" id="GO:0030170">
    <property type="term" value="F:pyridoxal phosphate binding"/>
    <property type="evidence" value="ECO:0007669"/>
    <property type="project" value="InterPro"/>
</dbReference>
<accession>A0A8H9IAN8</accession>
<keyword evidence="2" id="KW-0663">Pyridoxal phosphate</keyword>
<dbReference type="PANTHER" id="PTHR42885:SF1">
    <property type="entry name" value="THREONINE-PHOSPHATE DECARBOXYLASE"/>
    <property type="match status" value="1"/>
</dbReference>
<evidence type="ECO:0000256" key="2">
    <source>
        <dbReference type="ARBA" id="ARBA00022898"/>
    </source>
</evidence>
<dbReference type="InterPro" id="IPR015424">
    <property type="entry name" value="PyrdxlP-dep_Trfase"/>
</dbReference>
<gene>
    <name evidence="5" type="primary">cobC</name>
    <name evidence="5" type="ORF">GCM10011274_25580</name>
</gene>
<dbReference type="PANTHER" id="PTHR42885">
    <property type="entry name" value="HISTIDINOL-PHOSPHATE AMINOTRANSFERASE-RELATED"/>
    <property type="match status" value="1"/>
</dbReference>
<comment type="caution">
    <text evidence="5">The sequence shown here is derived from an EMBL/GenBank/DDBJ whole genome shotgun (WGS) entry which is preliminary data.</text>
</comment>
<evidence type="ECO:0000256" key="3">
    <source>
        <dbReference type="SAM" id="MobiDB-lite"/>
    </source>
</evidence>
<dbReference type="Gene3D" id="3.40.640.10">
    <property type="entry name" value="Type I PLP-dependent aspartate aminotransferase-like (Major domain)"/>
    <property type="match status" value="1"/>
</dbReference>
<reference evidence="5 6" key="1">
    <citation type="journal article" date="2014" name="Int. J. Syst. Evol. Microbiol.">
        <title>Complete genome sequence of Corynebacterium casei LMG S-19264T (=DSM 44701T), isolated from a smear-ripened cheese.</title>
        <authorList>
            <consortium name="US DOE Joint Genome Institute (JGI-PGF)"/>
            <person name="Walter F."/>
            <person name="Albersmeier A."/>
            <person name="Kalinowski J."/>
            <person name="Ruckert C."/>
        </authorList>
    </citation>
    <scope>NUCLEOTIDE SEQUENCE [LARGE SCALE GENOMIC DNA]</scope>
    <source>
        <strain evidence="5 6">KCTC 32337</strain>
    </source>
</reference>
<evidence type="ECO:0000259" key="4">
    <source>
        <dbReference type="Pfam" id="PF00155"/>
    </source>
</evidence>
<feature type="compositionally biased region" description="Polar residues" evidence="3">
    <location>
        <begin position="214"/>
        <end position="231"/>
    </location>
</feature>
<dbReference type="SUPFAM" id="SSF53383">
    <property type="entry name" value="PLP-dependent transferases"/>
    <property type="match status" value="1"/>
</dbReference>
<dbReference type="Gene3D" id="3.90.1150.10">
    <property type="entry name" value="Aspartate Aminotransferase, domain 1"/>
    <property type="match status" value="1"/>
</dbReference>
<dbReference type="InterPro" id="IPR015421">
    <property type="entry name" value="PyrdxlP-dep_Trfase_major"/>
</dbReference>
<comment type="cofactor">
    <cofactor evidence="1">
        <name>pyridoxal 5'-phosphate</name>
        <dbReference type="ChEBI" id="CHEBI:597326"/>
    </cofactor>
</comment>
<dbReference type="EMBL" id="BMZC01000006">
    <property type="protein sequence ID" value="GGZ66051.1"/>
    <property type="molecule type" value="Genomic_DNA"/>
</dbReference>
<dbReference type="Proteomes" id="UP000622604">
    <property type="component" value="Unassembled WGS sequence"/>
</dbReference>
<dbReference type="Pfam" id="PF00155">
    <property type="entry name" value="Aminotran_1_2"/>
    <property type="match status" value="1"/>
</dbReference>
<dbReference type="RefSeq" id="WP_191866218.1">
    <property type="nucleotide sequence ID" value="NZ_BMZC01000006.1"/>
</dbReference>
<name>A0A8H9IAN8_9ALTE</name>
<sequence length="390" mass="43408">MDKNMTLITTPSTQTSAPNTLQEQALVHGGQLSNMAQRYQIEEKDWLDLSTGIAPIAYPVGILPSACWQRLPQHNEQLLQAARRYYQTPNVLPTPGSQSIIQMLPQICSTRGFARSKVWLPKVGYQEHRKAWQKASFQTIDYTDINELDQIKPKDIVLLINPNNPTGALYSKEHVCQLLEEIHSKQGLLIIDEAFMDATGQLSMAQELGRRNRATSNPALSTETSGSSDYADNTDKSDALIILRSVGKFFGLAGVRLGFVLASEYWLSAMSSSLGPWAVSGPAQFVGERALTDYRWQEEQRIVLTRLSSALETVLTQAFAQPVHGTSLFKTVRTPQAPAIFEALCQQGIYVRLCDEKDALRFGIPHEQGLKRLEDTLHTAPLQQLLLPCS</sequence>
<dbReference type="InterPro" id="IPR004839">
    <property type="entry name" value="Aminotransferase_I/II_large"/>
</dbReference>
<feature type="region of interest" description="Disordered" evidence="3">
    <location>
        <begin position="211"/>
        <end position="231"/>
    </location>
</feature>
<evidence type="ECO:0000313" key="6">
    <source>
        <dbReference type="Proteomes" id="UP000622604"/>
    </source>
</evidence>
<organism evidence="5 6">
    <name type="scientific">Paraglaciecola chathamensis</name>
    <dbReference type="NCBI Taxonomy" id="368405"/>
    <lineage>
        <taxon>Bacteria</taxon>
        <taxon>Pseudomonadati</taxon>
        <taxon>Pseudomonadota</taxon>
        <taxon>Gammaproteobacteria</taxon>
        <taxon>Alteromonadales</taxon>
        <taxon>Alteromonadaceae</taxon>
        <taxon>Paraglaciecola</taxon>
    </lineage>
</organism>
<proteinExistence type="predicted"/>
<dbReference type="CDD" id="cd00609">
    <property type="entry name" value="AAT_like"/>
    <property type="match status" value="1"/>
</dbReference>
<feature type="domain" description="Aminotransferase class I/classII large" evidence="4">
    <location>
        <begin position="74"/>
        <end position="353"/>
    </location>
</feature>
<protein>
    <submittedName>
        <fullName evidence="5">Threonine-phosphate decarboxylase</fullName>
    </submittedName>
</protein>